<organism evidence="2 3">
    <name type="scientific">Littorina saxatilis</name>
    <dbReference type="NCBI Taxonomy" id="31220"/>
    <lineage>
        <taxon>Eukaryota</taxon>
        <taxon>Metazoa</taxon>
        <taxon>Spiralia</taxon>
        <taxon>Lophotrochozoa</taxon>
        <taxon>Mollusca</taxon>
        <taxon>Gastropoda</taxon>
        <taxon>Caenogastropoda</taxon>
        <taxon>Littorinimorpha</taxon>
        <taxon>Littorinoidea</taxon>
        <taxon>Littorinidae</taxon>
        <taxon>Littorina</taxon>
    </lineage>
</organism>
<evidence type="ECO:0000313" key="3">
    <source>
        <dbReference type="Proteomes" id="UP001374579"/>
    </source>
</evidence>
<reference evidence="2 3" key="1">
    <citation type="submission" date="2024-02" db="EMBL/GenBank/DDBJ databases">
        <title>Chromosome-scale genome assembly of the rough periwinkle Littorina saxatilis.</title>
        <authorList>
            <person name="De Jode A."/>
            <person name="Faria R."/>
            <person name="Formenti G."/>
            <person name="Sims Y."/>
            <person name="Smith T.P."/>
            <person name="Tracey A."/>
            <person name="Wood J.M.D."/>
            <person name="Zagrodzka Z.B."/>
            <person name="Johannesson K."/>
            <person name="Butlin R.K."/>
            <person name="Leder E.H."/>
        </authorList>
    </citation>
    <scope>NUCLEOTIDE SEQUENCE [LARGE SCALE GENOMIC DNA]</scope>
    <source>
        <strain evidence="2">Snail1</strain>
        <tissue evidence="2">Muscle</tissue>
    </source>
</reference>
<accession>A0AAN9BVW3</accession>
<name>A0AAN9BVW3_9CAEN</name>
<evidence type="ECO:0000256" key="1">
    <source>
        <dbReference type="SAM" id="MobiDB-lite"/>
    </source>
</evidence>
<feature type="region of interest" description="Disordered" evidence="1">
    <location>
        <begin position="48"/>
        <end position="73"/>
    </location>
</feature>
<protein>
    <submittedName>
        <fullName evidence="2">Uncharacterized protein</fullName>
    </submittedName>
</protein>
<dbReference type="AlphaFoldDB" id="A0AAN9BVW3"/>
<keyword evidence="3" id="KW-1185">Reference proteome</keyword>
<sequence length="73" mass="8252">MAEVMDAMCLPASDFTINILEARETARIKQADKSAEAQFAVQRRLRRQRDAAVRANQEDREGEMYGPGLMADH</sequence>
<evidence type="ECO:0000313" key="2">
    <source>
        <dbReference type="EMBL" id="KAK7112379.1"/>
    </source>
</evidence>
<dbReference type="Proteomes" id="UP001374579">
    <property type="component" value="Unassembled WGS sequence"/>
</dbReference>
<dbReference type="EMBL" id="JBAMIC010000002">
    <property type="protein sequence ID" value="KAK7112379.1"/>
    <property type="molecule type" value="Genomic_DNA"/>
</dbReference>
<feature type="compositionally biased region" description="Basic and acidic residues" evidence="1">
    <location>
        <begin position="48"/>
        <end position="63"/>
    </location>
</feature>
<comment type="caution">
    <text evidence="2">The sequence shown here is derived from an EMBL/GenBank/DDBJ whole genome shotgun (WGS) entry which is preliminary data.</text>
</comment>
<proteinExistence type="predicted"/>
<gene>
    <name evidence="2" type="ORF">V1264_011845</name>
</gene>